<evidence type="ECO:0000259" key="11">
    <source>
        <dbReference type="Pfam" id="PF08544"/>
    </source>
</evidence>
<dbReference type="GO" id="GO:0005524">
    <property type="term" value="F:ATP binding"/>
    <property type="evidence" value="ECO:0007669"/>
    <property type="project" value="UniProtKB-UniRule"/>
</dbReference>
<evidence type="ECO:0000256" key="8">
    <source>
        <dbReference type="ARBA" id="ARBA00032554"/>
    </source>
</evidence>
<comment type="similarity">
    <text evidence="1 9">Belongs to the GHMP kinase family. IspE subfamily.</text>
</comment>
<name>A0A2K4ZJV5_9FIRM</name>
<dbReference type="PANTHER" id="PTHR43527:SF2">
    <property type="entry name" value="4-DIPHOSPHOCYTIDYL-2-C-METHYL-D-ERYTHRITOL KINASE, CHLOROPLASTIC"/>
    <property type="match status" value="1"/>
</dbReference>
<keyword evidence="9" id="KW-0414">Isoprene biosynthesis</keyword>
<dbReference type="RefSeq" id="WP_103240852.1">
    <property type="nucleotide sequence ID" value="NZ_JANJZD010000019.1"/>
</dbReference>
<dbReference type="UniPathway" id="UPA00056">
    <property type="reaction ID" value="UER00094"/>
</dbReference>
<dbReference type="Gene3D" id="3.30.70.890">
    <property type="entry name" value="GHMP kinase, C-terminal domain"/>
    <property type="match status" value="1"/>
</dbReference>
<dbReference type="EMBL" id="OFSM01000019">
    <property type="protein sequence ID" value="SOY30740.1"/>
    <property type="molecule type" value="Genomic_DNA"/>
</dbReference>
<evidence type="ECO:0000256" key="3">
    <source>
        <dbReference type="ARBA" id="ARBA00017473"/>
    </source>
</evidence>
<accession>A0A2K4ZJV5</accession>
<evidence type="ECO:0000256" key="1">
    <source>
        <dbReference type="ARBA" id="ARBA00009684"/>
    </source>
</evidence>
<dbReference type="AlphaFoldDB" id="A0A2K4ZJV5"/>
<keyword evidence="4 9" id="KW-0808">Transferase</keyword>
<evidence type="ECO:0000256" key="9">
    <source>
        <dbReference type="HAMAP-Rule" id="MF_00061"/>
    </source>
</evidence>
<dbReference type="InterPro" id="IPR006204">
    <property type="entry name" value="GHMP_kinase_N_dom"/>
</dbReference>
<dbReference type="SUPFAM" id="SSF54211">
    <property type="entry name" value="Ribosomal protein S5 domain 2-like"/>
    <property type="match status" value="1"/>
</dbReference>
<dbReference type="Proteomes" id="UP000236311">
    <property type="component" value="Unassembled WGS sequence"/>
</dbReference>
<evidence type="ECO:0000256" key="7">
    <source>
        <dbReference type="ARBA" id="ARBA00022840"/>
    </source>
</evidence>
<comment type="catalytic activity">
    <reaction evidence="9">
        <text>4-CDP-2-C-methyl-D-erythritol + ATP = 4-CDP-2-C-methyl-D-erythritol 2-phosphate + ADP + H(+)</text>
        <dbReference type="Rhea" id="RHEA:18437"/>
        <dbReference type="ChEBI" id="CHEBI:15378"/>
        <dbReference type="ChEBI" id="CHEBI:30616"/>
        <dbReference type="ChEBI" id="CHEBI:57823"/>
        <dbReference type="ChEBI" id="CHEBI:57919"/>
        <dbReference type="ChEBI" id="CHEBI:456216"/>
        <dbReference type="EC" id="2.7.1.148"/>
    </reaction>
</comment>
<dbReference type="Gene3D" id="3.30.230.10">
    <property type="match status" value="1"/>
</dbReference>
<evidence type="ECO:0000256" key="6">
    <source>
        <dbReference type="ARBA" id="ARBA00022777"/>
    </source>
</evidence>
<protein>
    <recommendedName>
        <fullName evidence="3 9">4-diphosphocytidyl-2-C-methyl-D-erythritol kinase</fullName>
        <shortName evidence="9">CMK</shortName>
        <ecNumber evidence="2 9">2.7.1.148</ecNumber>
    </recommendedName>
    <alternativeName>
        <fullName evidence="8 9">4-(cytidine-5'-diphospho)-2-C-methyl-D-erythritol kinase</fullName>
    </alternativeName>
</protein>
<feature type="domain" description="GHMP kinase N-terminal" evidence="10">
    <location>
        <begin position="66"/>
        <end position="144"/>
    </location>
</feature>
<dbReference type="GO" id="GO:0050515">
    <property type="term" value="F:4-(cytidine 5'-diphospho)-2-C-methyl-D-erythritol kinase activity"/>
    <property type="evidence" value="ECO:0007669"/>
    <property type="project" value="UniProtKB-UniRule"/>
</dbReference>
<dbReference type="InterPro" id="IPR020568">
    <property type="entry name" value="Ribosomal_Su5_D2-typ_SF"/>
</dbReference>
<dbReference type="InterPro" id="IPR014721">
    <property type="entry name" value="Ribsml_uS5_D2-typ_fold_subgr"/>
</dbReference>
<dbReference type="EC" id="2.7.1.148" evidence="2 9"/>
<evidence type="ECO:0000313" key="12">
    <source>
        <dbReference type="EMBL" id="SOY30740.1"/>
    </source>
</evidence>
<reference evidence="12 13" key="1">
    <citation type="submission" date="2018-01" db="EMBL/GenBank/DDBJ databases">
        <authorList>
            <person name="Gaut B.S."/>
            <person name="Morton B.R."/>
            <person name="Clegg M.T."/>
            <person name="Duvall M.R."/>
        </authorList>
    </citation>
    <scope>NUCLEOTIDE SEQUENCE [LARGE SCALE GENOMIC DNA]</scope>
    <source>
        <strain evidence="12">GP69</strain>
    </source>
</reference>
<comment type="pathway">
    <text evidence="9">Isoprenoid biosynthesis; isopentenyl diphosphate biosynthesis via DXP pathway; isopentenyl diphosphate from 1-deoxy-D-xylulose 5-phosphate: step 3/6.</text>
</comment>
<dbReference type="Pfam" id="PF00288">
    <property type="entry name" value="GHMP_kinases_N"/>
    <property type="match status" value="1"/>
</dbReference>
<feature type="active site" evidence="9">
    <location>
        <position position="11"/>
    </location>
</feature>
<dbReference type="NCBIfam" id="TIGR00154">
    <property type="entry name" value="ispE"/>
    <property type="match status" value="1"/>
</dbReference>
<feature type="active site" evidence="9">
    <location>
        <position position="136"/>
    </location>
</feature>
<dbReference type="GO" id="GO:0019288">
    <property type="term" value="P:isopentenyl diphosphate biosynthetic process, methylerythritol 4-phosphate pathway"/>
    <property type="evidence" value="ECO:0007669"/>
    <property type="project" value="UniProtKB-UniRule"/>
</dbReference>
<proteinExistence type="inferred from homology"/>
<dbReference type="OrthoDB" id="9809438at2"/>
<dbReference type="PIRSF" id="PIRSF010376">
    <property type="entry name" value="IspE"/>
    <property type="match status" value="1"/>
</dbReference>
<organism evidence="12 13">
    <name type="scientific">Acetatifactor muris</name>
    <dbReference type="NCBI Taxonomy" id="879566"/>
    <lineage>
        <taxon>Bacteria</taxon>
        <taxon>Bacillati</taxon>
        <taxon>Bacillota</taxon>
        <taxon>Clostridia</taxon>
        <taxon>Lachnospirales</taxon>
        <taxon>Lachnospiraceae</taxon>
        <taxon>Acetatifactor</taxon>
    </lineage>
</organism>
<feature type="binding site" evidence="9">
    <location>
        <begin position="94"/>
        <end position="104"/>
    </location>
    <ligand>
        <name>ATP</name>
        <dbReference type="ChEBI" id="CHEBI:30616"/>
    </ligand>
</feature>
<dbReference type="InterPro" id="IPR036554">
    <property type="entry name" value="GHMP_kinase_C_sf"/>
</dbReference>
<dbReference type="GO" id="GO:0016114">
    <property type="term" value="P:terpenoid biosynthetic process"/>
    <property type="evidence" value="ECO:0007669"/>
    <property type="project" value="UniProtKB-UniRule"/>
</dbReference>
<evidence type="ECO:0000256" key="4">
    <source>
        <dbReference type="ARBA" id="ARBA00022679"/>
    </source>
</evidence>
<keyword evidence="7 9" id="KW-0067">ATP-binding</keyword>
<comment type="function">
    <text evidence="9">Catalyzes the phosphorylation of the position 2 hydroxy group of 4-diphosphocytidyl-2C-methyl-D-erythritol.</text>
</comment>
<evidence type="ECO:0000259" key="10">
    <source>
        <dbReference type="Pfam" id="PF00288"/>
    </source>
</evidence>
<keyword evidence="5 9" id="KW-0547">Nucleotide-binding</keyword>
<keyword evidence="13" id="KW-1185">Reference proteome</keyword>
<gene>
    <name evidence="9 12" type="primary">ispE</name>
    <name evidence="12" type="ORF">AMURIS_03471</name>
</gene>
<keyword evidence="6 9" id="KW-0418">Kinase</keyword>
<dbReference type="Pfam" id="PF08544">
    <property type="entry name" value="GHMP_kinases_C"/>
    <property type="match status" value="1"/>
</dbReference>
<dbReference type="InterPro" id="IPR013750">
    <property type="entry name" value="GHMP_kinase_C_dom"/>
</dbReference>
<evidence type="ECO:0000256" key="5">
    <source>
        <dbReference type="ARBA" id="ARBA00022741"/>
    </source>
</evidence>
<feature type="domain" description="GHMP kinase C-terminal" evidence="11">
    <location>
        <begin position="198"/>
        <end position="273"/>
    </location>
</feature>
<evidence type="ECO:0000313" key="13">
    <source>
        <dbReference type="Proteomes" id="UP000236311"/>
    </source>
</evidence>
<sequence length="290" mass="31162">MKEYLIKAYAKVNLGLDVVRRLPNGYHQVKMVMQSVGICDELILEKLESGIVLTADSREVPLDGTNLIHRAARLMQKEYGIGEGVRIHLRKNIPVAAGMAGGSTDAAAAMRGMNQLFGLNVPVERLMELGVAIGADVPYCILGGTALAEGIGEKLTALRPMPDCFILAAKPEISVSTKYVYEHLDAEGIAHHPDIHGMVEAIGEGNLPGILERMENVLEAVTVPTWPVVGMLKDRMLALGAERSLMSGSGPTVFGIFTGKEKAEAACEQLRKENLAKQVFLTVPVGAPQV</sequence>
<dbReference type="InterPro" id="IPR004424">
    <property type="entry name" value="IspE"/>
</dbReference>
<dbReference type="PANTHER" id="PTHR43527">
    <property type="entry name" value="4-DIPHOSPHOCYTIDYL-2-C-METHYL-D-ERYTHRITOL KINASE, CHLOROPLASTIC"/>
    <property type="match status" value="1"/>
</dbReference>
<dbReference type="HAMAP" id="MF_00061">
    <property type="entry name" value="IspE"/>
    <property type="match status" value="1"/>
</dbReference>
<evidence type="ECO:0000256" key="2">
    <source>
        <dbReference type="ARBA" id="ARBA00012052"/>
    </source>
</evidence>
<dbReference type="SUPFAM" id="SSF55060">
    <property type="entry name" value="GHMP Kinase, C-terminal domain"/>
    <property type="match status" value="1"/>
</dbReference>